<feature type="compositionally biased region" description="Low complexity" evidence="2">
    <location>
        <begin position="131"/>
        <end position="149"/>
    </location>
</feature>
<gene>
    <name evidence="4" type="ORF">GTP44_11390</name>
</gene>
<accession>A0A6L8MP80</accession>
<dbReference type="AlphaFoldDB" id="A0A6L8MP80"/>
<feature type="domain" description="Response regulatory" evidence="3">
    <location>
        <begin position="3"/>
        <end position="117"/>
    </location>
</feature>
<dbReference type="Proteomes" id="UP000474565">
    <property type="component" value="Unassembled WGS sequence"/>
</dbReference>
<dbReference type="Pfam" id="PF00072">
    <property type="entry name" value="Response_reg"/>
    <property type="match status" value="1"/>
</dbReference>
<dbReference type="InterPro" id="IPR001789">
    <property type="entry name" value="Sig_transdc_resp-reg_receiver"/>
</dbReference>
<sequence length="155" mass="16212">MLKAVIIDPSAVARGLLNTVLLDGGYDVVGATHTCASAMVQFIKHHPHIVCIAREQIEKEGEALSEIRKNWPKTLVFMVSSELDAATIQSAHALGVSGFIVKPFKADTVLNTIRNVVIAMVKRQRAAMAKAEEGAAGESAPASAPATPGGEPGAS</sequence>
<protein>
    <submittedName>
        <fullName evidence="4">Response regulator</fullName>
    </submittedName>
</protein>
<dbReference type="InterPro" id="IPR011006">
    <property type="entry name" value="CheY-like_superfamily"/>
</dbReference>
<comment type="caution">
    <text evidence="1">Lacks conserved residue(s) required for the propagation of feature annotation.</text>
</comment>
<proteinExistence type="predicted"/>
<evidence type="ECO:0000256" key="2">
    <source>
        <dbReference type="SAM" id="MobiDB-lite"/>
    </source>
</evidence>
<dbReference type="SUPFAM" id="SSF52172">
    <property type="entry name" value="CheY-like"/>
    <property type="match status" value="1"/>
</dbReference>
<comment type="caution">
    <text evidence="4">The sequence shown here is derived from an EMBL/GenBank/DDBJ whole genome shotgun (WGS) entry which is preliminary data.</text>
</comment>
<evidence type="ECO:0000256" key="1">
    <source>
        <dbReference type="PROSITE-ProRule" id="PRU00169"/>
    </source>
</evidence>
<reference evidence="4 5" key="1">
    <citation type="submission" date="2019-12" db="EMBL/GenBank/DDBJ databases">
        <title>Novel species isolated from a subtropical stream in China.</title>
        <authorList>
            <person name="Lu H."/>
        </authorList>
    </citation>
    <scope>NUCLEOTIDE SEQUENCE [LARGE SCALE GENOMIC DNA]</scope>
    <source>
        <strain evidence="4 5">FT50W</strain>
    </source>
</reference>
<dbReference type="RefSeq" id="WP_161019514.1">
    <property type="nucleotide sequence ID" value="NZ_WWCP01000011.1"/>
</dbReference>
<evidence type="ECO:0000313" key="4">
    <source>
        <dbReference type="EMBL" id="MYM82555.1"/>
    </source>
</evidence>
<dbReference type="EMBL" id="WWCP01000011">
    <property type="protein sequence ID" value="MYM82555.1"/>
    <property type="molecule type" value="Genomic_DNA"/>
</dbReference>
<name>A0A6L8MP80_9BURK</name>
<dbReference type="SMART" id="SM00448">
    <property type="entry name" value="REC"/>
    <property type="match status" value="1"/>
</dbReference>
<dbReference type="Gene3D" id="3.40.50.2300">
    <property type="match status" value="1"/>
</dbReference>
<organism evidence="4 5">
    <name type="scientific">Duganella lactea</name>
    <dbReference type="NCBI Taxonomy" id="2692173"/>
    <lineage>
        <taxon>Bacteria</taxon>
        <taxon>Pseudomonadati</taxon>
        <taxon>Pseudomonadota</taxon>
        <taxon>Betaproteobacteria</taxon>
        <taxon>Burkholderiales</taxon>
        <taxon>Oxalobacteraceae</taxon>
        <taxon>Telluria group</taxon>
        <taxon>Duganella</taxon>
    </lineage>
</organism>
<dbReference type="GO" id="GO:0000160">
    <property type="term" value="P:phosphorelay signal transduction system"/>
    <property type="evidence" value="ECO:0007669"/>
    <property type="project" value="InterPro"/>
</dbReference>
<feature type="region of interest" description="Disordered" evidence="2">
    <location>
        <begin position="131"/>
        <end position="155"/>
    </location>
</feature>
<dbReference type="PROSITE" id="PS50110">
    <property type="entry name" value="RESPONSE_REGULATORY"/>
    <property type="match status" value="1"/>
</dbReference>
<evidence type="ECO:0000259" key="3">
    <source>
        <dbReference type="PROSITE" id="PS50110"/>
    </source>
</evidence>
<evidence type="ECO:0000313" key="5">
    <source>
        <dbReference type="Proteomes" id="UP000474565"/>
    </source>
</evidence>